<comment type="caution">
    <text evidence="2">The sequence shown here is derived from an EMBL/GenBank/DDBJ whole genome shotgun (WGS) entry which is preliminary data.</text>
</comment>
<dbReference type="EMBL" id="AVPF01000090">
    <property type="protein sequence ID" value="KGX83665.1"/>
    <property type="molecule type" value="Genomic_DNA"/>
</dbReference>
<gene>
    <name evidence="2" type="ORF">N783_01735</name>
</gene>
<dbReference type="InterPro" id="IPR029058">
    <property type="entry name" value="AB_hydrolase_fold"/>
</dbReference>
<evidence type="ECO:0000313" key="2">
    <source>
        <dbReference type="EMBL" id="KGX83665.1"/>
    </source>
</evidence>
<accession>A0A0A5FXX2</accession>
<feature type="domain" description="Serine aminopeptidase S33" evidence="1">
    <location>
        <begin position="8"/>
        <end position="242"/>
    </location>
</feature>
<reference evidence="2 3" key="1">
    <citation type="submission" date="2013-08" db="EMBL/GenBank/DDBJ databases">
        <authorList>
            <person name="Huang J."/>
            <person name="Wang G."/>
        </authorList>
    </citation>
    <scope>NUCLEOTIDE SEQUENCE [LARGE SCALE GENOMIC DNA]</scope>
    <source>
        <strain evidence="2 3">BH030004</strain>
    </source>
</reference>
<protein>
    <submittedName>
        <fullName evidence="2">Phospholipase</fullName>
    </submittedName>
</protein>
<proteinExistence type="predicted"/>
<dbReference type="AlphaFoldDB" id="A0A0A5FXX2"/>
<dbReference type="STRING" id="1385511.GCA_000425225_03664"/>
<dbReference type="Pfam" id="PF12146">
    <property type="entry name" value="Hydrolase_4"/>
    <property type="match status" value="1"/>
</dbReference>
<organism evidence="2 3">
    <name type="scientific">Pontibacillus marinus BH030004 = DSM 16465</name>
    <dbReference type="NCBI Taxonomy" id="1385511"/>
    <lineage>
        <taxon>Bacteria</taxon>
        <taxon>Bacillati</taxon>
        <taxon>Bacillota</taxon>
        <taxon>Bacilli</taxon>
        <taxon>Bacillales</taxon>
        <taxon>Bacillaceae</taxon>
        <taxon>Pontibacillus</taxon>
    </lineage>
</organism>
<evidence type="ECO:0000259" key="1">
    <source>
        <dbReference type="Pfam" id="PF12146"/>
    </source>
</evidence>
<dbReference type="InterPro" id="IPR000073">
    <property type="entry name" value="AB_hydrolase_1"/>
</dbReference>
<evidence type="ECO:0000313" key="3">
    <source>
        <dbReference type="Proteomes" id="UP000030403"/>
    </source>
</evidence>
<dbReference type="Gene3D" id="3.40.50.1820">
    <property type="entry name" value="alpha/beta hydrolase"/>
    <property type="match status" value="1"/>
</dbReference>
<dbReference type="OrthoDB" id="9806902at2"/>
<dbReference type="PRINTS" id="PR00111">
    <property type="entry name" value="ABHYDROLASE"/>
</dbReference>
<name>A0A0A5FXX2_9BACI</name>
<dbReference type="SUPFAM" id="SSF53474">
    <property type="entry name" value="alpha/beta-Hydrolases"/>
    <property type="match status" value="1"/>
</dbReference>
<dbReference type="InterPro" id="IPR051044">
    <property type="entry name" value="MAG_DAG_Lipase"/>
</dbReference>
<dbReference type="InterPro" id="IPR022742">
    <property type="entry name" value="Hydrolase_4"/>
</dbReference>
<dbReference type="Proteomes" id="UP000030403">
    <property type="component" value="Unassembled WGS sequence"/>
</dbReference>
<dbReference type="eggNOG" id="COG2267">
    <property type="taxonomic scope" value="Bacteria"/>
</dbReference>
<dbReference type="PANTHER" id="PTHR11614">
    <property type="entry name" value="PHOSPHOLIPASE-RELATED"/>
    <property type="match status" value="1"/>
</dbReference>
<sequence length="259" mass="30244">MKQCLAEDAKATIVLVHGAFEHSARHEWLAKRWQKEGYNCLYADLPAHGEHDGPQGHIDSFDEYIEEVTTWVNQAQHFGKPIFLVGHSMGGLITIRTLEEKQLPIKGVVLSSPCLGLENPPPRIMQEVSKVLDRVTPKMKFNGNLNPEHVTRDGAMRERDQQDRLILRKVSVRWFRELDRGMDKAFDQIEAYPNLPTLVMQSGHDKIVDRTCTKKWYDQLPIHEKNYKEWENLYHEIFNDPEKEDVFQYALRFVEKHLT</sequence>
<keyword evidence="3" id="KW-1185">Reference proteome</keyword>
<dbReference type="RefSeq" id="WP_027448898.1">
    <property type="nucleotide sequence ID" value="NZ_AVPF01000090.1"/>
</dbReference>